<dbReference type="Pfam" id="PF01926">
    <property type="entry name" value="MMR_HSR1"/>
    <property type="match status" value="1"/>
</dbReference>
<evidence type="ECO:0000259" key="4">
    <source>
        <dbReference type="Pfam" id="PF18128"/>
    </source>
</evidence>
<evidence type="ECO:0000259" key="3">
    <source>
        <dbReference type="Pfam" id="PF01926"/>
    </source>
</evidence>
<feature type="domain" description="G" evidence="3">
    <location>
        <begin position="12"/>
        <end position="126"/>
    </location>
</feature>
<dbReference type="CDD" id="cd00880">
    <property type="entry name" value="Era_like"/>
    <property type="match status" value="1"/>
</dbReference>
<keyword evidence="2" id="KW-0342">GTP-binding</keyword>
<name>A0A410QHR2_9FIRM</name>
<sequence length="397" mass="44729">MNSTPNSNRITISIYGKRNAGKSSLLNALAEQEISIVSNVAGTTTDPVKKAMELIPIGPVLFIDTAGIDDEGELGALRMKKSIETARRTDIALYVMDITDIDEDSLNSMVHNFNKYSIPYILVMNKIDEVSEEYLNKVKDKYKNAIFTSSTKKINVNMLKDELVRRIQSVEEDQPIIGNLLPYNGDAVLVVPIDKEAPKGRLILPQVQVIRDLLDYGIKTHVVRNTELESTIKELKNIDLVITDSQAFKEVAEIVPREIKLTSFSILFARQKGDLEEFIKGVNAISGLPDNANILIAENCTHNTFHDDIGRVKIPKLLTKVTKKNFKYTYKTGYNFTEELKEYSLVIHCGGCMVNRKEIQSRIKICRDNNIPITNYGILLAYLNGILDRSIEIFDLK</sequence>
<dbReference type="EMBL" id="CP035282">
    <property type="protein sequence ID" value="QAT63503.1"/>
    <property type="molecule type" value="Genomic_DNA"/>
</dbReference>
<evidence type="ECO:0000256" key="1">
    <source>
        <dbReference type="ARBA" id="ARBA00022741"/>
    </source>
</evidence>
<dbReference type="InterPro" id="IPR005225">
    <property type="entry name" value="Small_GTP-bd"/>
</dbReference>
<dbReference type="Gene3D" id="3.40.50.11420">
    <property type="match status" value="1"/>
</dbReference>
<dbReference type="Pfam" id="PF18133">
    <property type="entry name" value="HydF_tetramer"/>
    <property type="match status" value="1"/>
</dbReference>
<keyword evidence="1" id="KW-0547">Nucleotide-binding</keyword>
<dbReference type="GO" id="GO:0030488">
    <property type="term" value="P:tRNA methylation"/>
    <property type="evidence" value="ECO:0007669"/>
    <property type="project" value="TreeGrafter"/>
</dbReference>
<dbReference type="SUPFAM" id="SSF52540">
    <property type="entry name" value="P-loop containing nucleoside triphosphate hydrolases"/>
    <property type="match status" value="1"/>
</dbReference>
<feature type="domain" description="Hydrogen maturase F dimerization" evidence="4">
    <location>
        <begin position="176"/>
        <end position="273"/>
    </location>
</feature>
<evidence type="ECO:0000313" key="6">
    <source>
        <dbReference type="EMBL" id="QAT63503.1"/>
    </source>
</evidence>
<dbReference type="InterPro" id="IPR006073">
    <property type="entry name" value="GTP-bd"/>
</dbReference>
<dbReference type="PANTHER" id="PTHR42714:SF6">
    <property type="entry name" value="TRANSLATION INITIATION FACTOR IF-2"/>
    <property type="match status" value="1"/>
</dbReference>
<evidence type="ECO:0000313" key="7">
    <source>
        <dbReference type="Proteomes" id="UP000287969"/>
    </source>
</evidence>
<dbReference type="NCBIfam" id="TIGR03918">
    <property type="entry name" value="GTP_HydF"/>
    <property type="match status" value="1"/>
</dbReference>
<organism evidence="6 7">
    <name type="scientific">Acidilutibacter cellobiosedens</name>
    <dbReference type="NCBI Taxonomy" id="2507161"/>
    <lineage>
        <taxon>Bacteria</taxon>
        <taxon>Bacillati</taxon>
        <taxon>Bacillota</taxon>
        <taxon>Tissierellia</taxon>
        <taxon>Tissierellales</taxon>
        <taxon>Acidilutibacteraceae</taxon>
        <taxon>Acidilutibacter</taxon>
    </lineage>
</organism>
<dbReference type="GO" id="GO:0005737">
    <property type="term" value="C:cytoplasm"/>
    <property type="evidence" value="ECO:0007669"/>
    <property type="project" value="TreeGrafter"/>
</dbReference>
<keyword evidence="7" id="KW-1185">Reference proteome</keyword>
<dbReference type="AlphaFoldDB" id="A0A410QHR2"/>
<dbReference type="KEGG" id="spoa:EQM13_16760"/>
<feature type="domain" description="Hydrogen maturase F tetramerization" evidence="5">
    <location>
        <begin position="277"/>
        <end position="393"/>
    </location>
</feature>
<reference evidence="7" key="1">
    <citation type="submission" date="2019-01" db="EMBL/GenBank/DDBJ databases">
        <title>Draft genomes of a novel of Sporanaerobacter strains.</title>
        <authorList>
            <person name="Ma S."/>
        </authorList>
    </citation>
    <scope>NUCLEOTIDE SEQUENCE [LARGE SCALE GENOMIC DNA]</scope>
    <source>
        <strain evidence="7">NJN-17</strain>
    </source>
</reference>
<dbReference type="Pfam" id="PF18128">
    <property type="entry name" value="HydF_dimer"/>
    <property type="match status" value="1"/>
</dbReference>
<dbReference type="InterPro" id="IPR027417">
    <property type="entry name" value="P-loop_NTPase"/>
</dbReference>
<dbReference type="InterPro" id="IPR023873">
    <property type="entry name" value="FeFe-hyd_GTPase_HydF"/>
</dbReference>
<dbReference type="Gene3D" id="3.40.50.300">
    <property type="entry name" value="P-loop containing nucleotide triphosphate hydrolases"/>
    <property type="match status" value="1"/>
</dbReference>
<dbReference type="GO" id="GO:0002098">
    <property type="term" value="P:tRNA wobble uridine modification"/>
    <property type="evidence" value="ECO:0007669"/>
    <property type="project" value="TreeGrafter"/>
</dbReference>
<dbReference type="Proteomes" id="UP000287969">
    <property type="component" value="Chromosome"/>
</dbReference>
<dbReference type="InterPro" id="IPR040644">
    <property type="entry name" value="HydF_tetramer"/>
</dbReference>
<protein>
    <submittedName>
        <fullName evidence="6">[FeFe] hydrogenase H-cluster maturation GTPase HydF</fullName>
    </submittedName>
</protein>
<accession>A0A410QHR2</accession>
<dbReference type="PANTHER" id="PTHR42714">
    <property type="entry name" value="TRNA MODIFICATION GTPASE GTPBP3"/>
    <property type="match status" value="1"/>
</dbReference>
<evidence type="ECO:0000256" key="2">
    <source>
        <dbReference type="ARBA" id="ARBA00023134"/>
    </source>
</evidence>
<evidence type="ECO:0000259" key="5">
    <source>
        <dbReference type="Pfam" id="PF18133"/>
    </source>
</evidence>
<dbReference type="GO" id="GO:0005525">
    <property type="term" value="F:GTP binding"/>
    <property type="evidence" value="ECO:0007669"/>
    <property type="project" value="UniProtKB-KW"/>
</dbReference>
<gene>
    <name evidence="6" type="primary">hydF</name>
    <name evidence="6" type="ORF">EQM13_16760</name>
</gene>
<dbReference type="OrthoDB" id="9811338at2"/>
<dbReference type="InterPro" id="IPR041606">
    <property type="entry name" value="HydF_dimer"/>
</dbReference>
<dbReference type="Gene3D" id="3.40.50.11410">
    <property type="match status" value="1"/>
</dbReference>
<dbReference type="NCBIfam" id="TIGR00231">
    <property type="entry name" value="small_GTP"/>
    <property type="match status" value="1"/>
</dbReference>
<proteinExistence type="predicted"/>